<reference evidence="3 4" key="1">
    <citation type="journal article" date="2012" name="Genome Biol.">
        <title>Sequencing three crocodilian genomes to illuminate the evolution of archosaurs and amniotes.</title>
        <authorList>
            <person name="St John J.A."/>
            <person name="Braun E.L."/>
            <person name="Isberg S.R."/>
            <person name="Miles L.G."/>
            <person name="Chong A.Y."/>
            <person name="Gongora J."/>
            <person name="Dalzell P."/>
            <person name="Moran C."/>
            <person name="Bed'hom B."/>
            <person name="Abzhanov A."/>
            <person name="Burgess S.C."/>
            <person name="Cooksey A.M."/>
            <person name="Castoe T.A."/>
            <person name="Crawford N.G."/>
            <person name="Densmore L.D."/>
            <person name="Drew J.C."/>
            <person name="Edwards S.V."/>
            <person name="Faircloth B.C."/>
            <person name="Fujita M.K."/>
            <person name="Greenwold M.J."/>
            <person name="Hoffmann F.G."/>
            <person name="Howard J.M."/>
            <person name="Iguchi T."/>
            <person name="Janes D.E."/>
            <person name="Khan S.Y."/>
            <person name="Kohno S."/>
            <person name="de Koning A.J."/>
            <person name="Lance S.L."/>
            <person name="McCarthy F.M."/>
            <person name="McCormack J.E."/>
            <person name="Merchant M.E."/>
            <person name="Peterson D.G."/>
            <person name="Pollock D.D."/>
            <person name="Pourmand N."/>
            <person name="Raney B.J."/>
            <person name="Roessler K.A."/>
            <person name="Sanford J.R."/>
            <person name="Sawyer R.H."/>
            <person name="Schmidt C.J."/>
            <person name="Triplett E.W."/>
            <person name="Tuberville T.D."/>
            <person name="Venegas-Anaya M."/>
            <person name="Howard J.T."/>
            <person name="Jarvis E.D."/>
            <person name="Guillette L.J.Jr."/>
            <person name="Glenn T.C."/>
            <person name="Green R.E."/>
            <person name="Ray D.A."/>
        </authorList>
    </citation>
    <scope>NUCLEOTIDE SEQUENCE [LARGE SCALE GENOMIC DNA]</scope>
    <source>
        <strain evidence="3">KSC_2009_1</strain>
    </source>
</reference>
<evidence type="ECO:0000259" key="2">
    <source>
        <dbReference type="Pfam" id="PF00078"/>
    </source>
</evidence>
<keyword evidence="1" id="KW-0472">Membrane</keyword>
<keyword evidence="1" id="KW-1133">Transmembrane helix</keyword>
<sequence>MNSFLSTQITVESGVQQGCALSPILVICAIKPLAQHLRQDPAIRGVHIPGSSNREAKILIYMDNLNILCQNRGLVERALAHTQVYEVVAGAKLNMNKSTCLAMGEVRDLESLGVSVPCEGIRILGVDFDPELSIRTVWEKTEAKVKQKLGLWHMHSSFMGACITVMKVVLLPVLLYTTLVFPPSKCVTHRIQRAVCVFFWGSR</sequence>
<evidence type="ECO:0000313" key="4">
    <source>
        <dbReference type="Proteomes" id="UP000050525"/>
    </source>
</evidence>
<dbReference type="STRING" id="8496.A0A151P0W3"/>
<evidence type="ECO:0000313" key="3">
    <source>
        <dbReference type="EMBL" id="KYO42756.1"/>
    </source>
</evidence>
<feature type="transmembrane region" description="Helical" evidence="1">
    <location>
        <begin position="158"/>
        <end position="181"/>
    </location>
</feature>
<dbReference type="Pfam" id="PF00078">
    <property type="entry name" value="RVT_1"/>
    <property type="match status" value="1"/>
</dbReference>
<dbReference type="PANTHER" id="PTHR31635">
    <property type="entry name" value="REVERSE TRANSCRIPTASE DOMAIN-CONTAINING PROTEIN-RELATED"/>
    <property type="match status" value="1"/>
</dbReference>
<comment type="caution">
    <text evidence="3">The sequence shown here is derived from an EMBL/GenBank/DDBJ whole genome shotgun (WGS) entry which is preliminary data.</text>
</comment>
<dbReference type="EMBL" id="AKHW03001351">
    <property type="protein sequence ID" value="KYO42756.1"/>
    <property type="molecule type" value="Genomic_DNA"/>
</dbReference>
<organism evidence="3 4">
    <name type="scientific">Alligator mississippiensis</name>
    <name type="common">American alligator</name>
    <dbReference type="NCBI Taxonomy" id="8496"/>
    <lineage>
        <taxon>Eukaryota</taxon>
        <taxon>Metazoa</taxon>
        <taxon>Chordata</taxon>
        <taxon>Craniata</taxon>
        <taxon>Vertebrata</taxon>
        <taxon>Euteleostomi</taxon>
        <taxon>Archelosauria</taxon>
        <taxon>Archosauria</taxon>
        <taxon>Crocodylia</taxon>
        <taxon>Alligatoridae</taxon>
        <taxon>Alligatorinae</taxon>
        <taxon>Alligator</taxon>
    </lineage>
</organism>
<dbReference type="Proteomes" id="UP000050525">
    <property type="component" value="Unassembled WGS sequence"/>
</dbReference>
<evidence type="ECO:0000256" key="1">
    <source>
        <dbReference type="SAM" id="Phobius"/>
    </source>
</evidence>
<dbReference type="AlphaFoldDB" id="A0A151P0W3"/>
<keyword evidence="4" id="KW-1185">Reference proteome</keyword>
<gene>
    <name evidence="3" type="ORF">Y1Q_0016152</name>
</gene>
<proteinExistence type="predicted"/>
<keyword evidence="1" id="KW-0812">Transmembrane</keyword>
<feature type="domain" description="Reverse transcriptase" evidence="2">
    <location>
        <begin position="7"/>
        <end position="126"/>
    </location>
</feature>
<name>A0A151P0W3_ALLMI</name>
<protein>
    <recommendedName>
        <fullName evidence="2">Reverse transcriptase domain-containing protein</fullName>
    </recommendedName>
</protein>
<dbReference type="PANTHER" id="PTHR31635:SF196">
    <property type="entry name" value="REVERSE TRANSCRIPTASE DOMAIN-CONTAINING PROTEIN-RELATED"/>
    <property type="match status" value="1"/>
</dbReference>
<accession>A0A151P0W3</accession>
<dbReference type="InterPro" id="IPR000477">
    <property type="entry name" value="RT_dom"/>
</dbReference>